<dbReference type="AlphaFoldDB" id="A0AAN9FDX8"/>
<feature type="region of interest" description="Disordered" evidence="1">
    <location>
        <begin position="16"/>
        <end position="41"/>
    </location>
</feature>
<dbReference type="EMBL" id="JAYWIO010000003">
    <property type="protein sequence ID" value="KAK7273679.1"/>
    <property type="molecule type" value="Genomic_DNA"/>
</dbReference>
<evidence type="ECO:0000313" key="2">
    <source>
        <dbReference type="EMBL" id="KAK7273679.1"/>
    </source>
</evidence>
<gene>
    <name evidence="2" type="ORF">RIF29_14738</name>
</gene>
<reference evidence="2 3" key="1">
    <citation type="submission" date="2024-01" db="EMBL/GenBank/DDBJ databases">
        <title>The genomes of 5 underutilized Papilionoideae crops provide insights into root nodulation and disease resistanc.</title>
        <authorList>
            <person name="Yuan L."/>
        </authorList>
    </citation>
    <scope>NUCLEOTIDE SEQUENCE [LARGE SCALE GENOMIC DNA]</scope>
    <source>
        <strain evidence="2">ZHUSHIDOU_FW_LH</strain>
        <tissue evidence="2">Leaf</tissue>
    </source>
</reference>
<comment type="caution">
    <text evidence="2">The sequence shown here is derived from an EMBL/GenBank/DDBJ whole genome shotgun (WGS) entry which is preliminary data.</text>
</comment>
<protein>
    <submittedName>
        <fullName evidence="2">Uncharacterized protein</fullName>
    </submittedName>
</protein>
<proteinExistence type="predicted"/>
<organism evidence="2 3">
    <name type="scientific">Crotalaria pallida</name>
    <name type="common">Smooth rattlebox</name>
    <name type="synonym">Crotalaria striata</name>
    <dbReference type="NCBI Taxonomy" id="3830"/>
    <lineage>
        <taxon>Eukaryota</taxon>
        <taxon>Viridiplantae</taxon>
        <taxon>Streptophyta</taxon>
        <taxon>Embryophyta</taxon>
        <taxon>Tracheophyta</taxon>
        <taxon>Spermatophyta</taxon>
        <taxon>Magnoliopsida</taxon>
        <taxon>eudicotyledons</taxon>
        <taxon>Gunneridae</taxon>
        <taxon>Pentapetalae</taxon>
        <taxon>rosids</taxon>
        <taxon>fabids</taxon>
        <taxon>Fabales</taxon>
        <taxon>Fabaceae</taxon>
        <taxon>Papilionoideae</taxon>
        <taxon>50 kb inversion clade</taxon>
        <taxon>genistoids sensu lato</taxon>
        <taxon>core genistoids</taxon>
        <taxon>Crotalarieae</taxon>
        <taxon>Crotalaria</taxon>
    </lineage>
</organism>
<dbReference type="Proteomes" id="UP001372338">
    <property type="component" value="Unassembled WGS sequence"/>
</dbReference>
<keyword evidence="3" id="KW-1185">Reference proteome</keyword>
<accession>A0AAN9FDX8</accession>
<evidence type="ECO:0000313" key="3">
    <source>
        <dbReference type="Proteomes" id="UP001372338"/>
    </source>
</evidence>
<sequence length="160" mass="17547">MGKEEKEIAAVSTLIPFGDSPLHNSGERKREGTSSAAVPAEDISTAAVPAMGLLGEEVSIRVAVGDEAFQQNKKMKGYGFKKQRKKKSLLPPFYKKRKSKKCVLEKGDPVEDAKSLWEMGKELGVLSVVDDETVIRKLTLLELKELGIEDREVGFSVGLK</sequence>
<name>A0AAN9FDX8_CROPI</name>
<evidence type="ECO:0000256" key="1">
    <source>
        <dbReference type="SAM" id="MobiDB-lite"/>
    </source>
</evidence>